<evidence type="ECO:0000256" key="1">
    <source>
        <dbReference type="SAM" id="MobiDB-lite"/>
    </source>
</evidence>
<gene>
    <name evidence="2" type="ORF">DJ70_10590</name>
</gene>
<sequence length="89" mass="9641">MTRRIRERREPYRGRRESGDPLERWSVVVGTPSLVGSVVSCLVVPTGTGDGTATAVRERQVGEPGARPTVPPVAAAVFPTRQQVRRGFG</sequence>
<evidence type="ECO:0000313" key="2">
    <source>
        <dbReference type="EMBL" id="OYR55864.1"/>
    </source>
</evidence>
<name>A0A256IH62_9EURY</name>
<proteinExistence type="predicted"/>
<protein>
    <submittedName>
        <fullName evidence="2">Uncharacterized protein</fullName>
    </submittedName>
</protein>
<dbReference type="EMBL" id="NHPJ01000096">
    <property type="protein sequence ID" value="OYR55864.1"/>
    <property type="molecule type" value="Genomic_DNA"/>
</dbReference>
<feature type="region of interest" description="Disordered" evidence="1">
    <location>
        <begin position="1"/>
        <end position="20"/>
    </location>
</feature>
<keyword evidence="3" id="KW-1185">Reference proteome</keyword>
<organism evidence="2 3">
    <name type="scientific">Halorubrum halodurans</name>
    <dbReference type="NCBI Taxonomy" id="1383851"/>
    <lineage>
        <taxon>Archaea</taxon>
        <taxon>Methanobacteriati</taxon>
        <taxon>Methanobacteriota</taxon>
        <taxon>Stenosarchaea group</taxon>
        <taxon>Halobacteria</taxon>
        <taxon>Halobacteriales</taxon>
        <taxon>Haloferacaceae</taxon>
        <taxon>Halorubrum</taxon>
    </lineage>
</organism>
<evidence type="ECO:0000313" key="3">
    <source>
        <dbReference type="Proteomes" id="UP000216308"/>
    </source>
</evidence>
<feature type="compositionally biased region" description="Basic and acidic residues" evidence="1">
    <location>
        <begin position="7"/>
        <end position="20"/>
    </location>
</feature>
<reference evidence="2 3" key="1">
    <citation type="journal article" date="2014" name="Front. Microbiol.">
        <title>Population and genomic analysis of the genus Halorubrum.</title>
        <authorList>
            <person name="Fullmer M.S."/>
            <person name="Soucy S.M."/>
            <person name="Swithers K.S."/>
            <person name="Makkay A.M."/>
            <person name="Wheeler R."/>
            <person name="Ventosa A."/>
            <person name="Gogarten J.P."/>
            <person name="Papke R.T."/>
        </authorList>
    </citation>
    <scope>NUCLEOTIDE SEQUENCE [LARGE SCALE GENOMIC DNA]</scope>
    <source>
        <strain evidence="2 3">Cb34</strain>
    </source>
</reference>
<accession>A0A256IH62</accession>
<dbReference type="Proteomes" id="UP000216308">
    <property type="component" value="Unassembled WGS sequence"/>
</dbReference>
<comment type="caution">
    <text evidence="2">The sequence shown here is derived from an EMBL/GenBank/DDBJ whole genome shotgun (WGS) entry which is preliminary data.</text>
</comment>
<dbReference type="AlphaFoldDB" id="A0A256IH62"/>